<dbReference type="PANTHER" id="PTHR34952">
    <property type="entry name" value="OS05G0113500 PROTEIN"/>
    <property type="match status" value="1"/>
</dbReference>
<keyword evidence="3" id="KW-1185">Reference proteome</keyword>
<evidence type="ECO:0000256" key="1">
    <source>
        <dbReference type="SAM" id="MobiDB-lite"/>
    </source>
</evidence>
<dbReference type="PANTHER" id="PTHR34952:SF2">
    <property type="entry name" value="OS05G0113500 PROTEIN"/>
    <property type="match status" value="1"/>
</dbReference>
<sequence length="212" mass="23553">MLKDGAIRRLPHSIKRENSELTDRVFDDSMEKLPDGISASEGFNSSHLLKQQETTWGLAREDIVHKLGVTFDAAVQVEDVQPVRGCDLPSDENDVNDLIFESGDSDAESPNNFLGKCNMFPMRSNLSCKSGVVKDTIPHSELHQNGNYSRSITFPPPRKLVSAMKGSHEKEGSHPRKLNVSWAPDVFDPPPTAASHTLKNTTRSELRRAESM</sequence>
<accession>A0AAD3TJ34</accession>
<reference evidence="2" key="1">
    <citation type="submission" date="2023-05" db="EMBL/GenBank/DDBJ databases">
        <title>Nepenthes gracilis genome sequencing.</title>
        <authorList>
            <person name="Fukushima K."/>
        </authorList>
    </citation>
    <scope>NUCLEOTIDE SEQUENCE</scope>
    <source>
        <strain evidence="2">SING2019-196</strain>
    </source>
</reference>
<dbReference type="Proteomes" id="UP001279734">
    <property type="component" value="Unassembled WGS sequence"/>
</dbReference>
<proteinExistence type="predicted"/>
<organism evidence="2 3">
    <name type="scientific">Nepenthes gracilis</name>
    <name type="common">Slender pitcher plant</name>
    <dbReference type="NCBI Taxonomy" id="150966"/>
    <lineage>
        <taxon>Eukaryota</taxon>
        <taxon>Viridiplantae</taxon>
        <taxon>Streptophyta</taxon>
        <taxon>Embryophyta</taxon>
        <taxon>Tracheophyta</taxon>
        <taxon>Spermatophyta</taxon>
        <taxon>Magnoliopsida</taxon>
        <taxon>eudicotyledons</taxon>
        <taxon>Gunneridae</taxon>
        <taxon>Pentapetalae</taxon>
        <taxon>Caryophyllales</taxon>
        <taxon>Nepenthaceae</taxon>
        <taxon>Nepenthes</taxon>
    </lineage>
</organism>
<protein>
    <submittedName>
        <fullName evidence="2">Uncharacterized protein</fullName>
    </submittedName>
</protein>
<feature type="region of interest" description="Disordered" evidence="1">
    <location>
        <begin position="162"/>
        <end position="212"/>
    </location>
</feature>
<gene>
    <name evidence="2" type="ORF">Nepgr_031944</name>
</gene>
<comment type="caution">
    <text evidence="2">The sequence shown here is derived from an EMBL/GenBank/DDBJ whole genome shotgun (WGS) entry which is preliminary data.</text>
</comment>
<evidence type="ECO:0000313" key="2">
    <source>
        <dbReference type="EMBL" id="GMH30101.1"/>
    </source>
</evidence>
<evidence type="ECO:0000313" key="3">
    <source>
        <dbReference type="Proteomes" id="UP001279734"/>
    </source>
</evidence>
<dbReference type="EMBL" id="BSYO01000037">
    <property type="protein sequence ID" value="GMH30101.1"/>
    <property type="molecule type" value="Genomic_DNA"/>
</dbReference>
<name>A0AAD3TJ34_NEPGR</name>
<feature type="compositionally biased region" description="Basic and acidic residues" evidence="1">
    <location>
        <begin position="202"/>
        <end position="212"/>
    </location>
</feature>
<dbReference type="AlphaFoldDB" id="A0AAD3TJ34"/>